<sequence>MNEIDPRLKDFRNFLYIVWHHLGLPKPTKVQYDIADYIQNGPRRSVVMAFRGVGKSWITSAYVCHQLLLDPSKNILVVSASKGRADDFSTFTLRLIQEIPILNHLLPKESQRFSKVAFDVGPAPPQHAPSVTSKGITSQLTGSRADIVIADDVEVPNNSATQNMREKLAESIKEFEAVLKPNGKVIFLGTPQTESSIYNLLPDRGYNICIWPVRAPSEKDRVNYGDRLARFVSSLKPSELVEPDRFDGKELLERELSYGRSGFSLQYMLDTSLSDQDRYPLKINDLLVMDLNTELAPQKLIWASGTDQAMQDLHCVGFNGDRYHRPMALVGEWMPYNGSVMAIDPSGRGSDETAYAVVKMLNGNLFVTDAGGIAGGYGQAVLDKLGAIAKAQKVNQILVEENFGQGMFAELLKPVLTKVHPCAVELTRHSIQKEKRIIDTLEPVMNQHRLVFDAGVIKRDYTSTKDLPTEKALHYQLMYQMSRVTRSKGALAHDDRLDALAMAVAYWTEQMAQDADRKIAMNRSKAMDRELEKFMNAVVGRKPQGDTWMKV</sequence>
<feature type="binding site" evidence="1">
    <location>
        <position position="344"/>
    </location>
    <ligand>
        <name>Mg(2+)</name>
        <dbReference type="ChEBI" id="CHEBI:18420"/>
        <label>1</label>
        <note>catalytic; for nuclease activity</note>
    </ligand>
</feature>
<keyword evidence="1" id="KW-0255">Endonuclease</keyword>
<dbReference type="EMBL" id="LR796375">
    <property type="protein sequence ID" value="CAB4140543.1"/>
    <property type="molecule type" value="Genomic_DNA"/>
</dbReference>
<feature type="binding site" evidence="1">
    <location>
        <position position="344"/>
    </location>
    <ligand>
        <name>Mg(2+)</name>
        <dbReference type="ChEBI" id="CHEBI:18420"/>
        <label>2</label>
        <note>catalytic; for nuclease activity</note>
    </ligand>
</feature>
<dbReference type="GO" id="GO:0051276">
    <property type="term" value="P:chromosome organization"/>
    <property type="evidence" value="ECO:0007669"/>
    <property type="project" value="UniProtKB-UniRule"/>
</dbReference>
<organism evidence="3">
    <name type="scientific">uncultured Caudovirales phage</name>
    <dbReference type="NCBI Taxonomy" id="2100421"/>
    <lineage>
        <taxon>Viruses</taxon>
        <taxon>Duplodnaviria</taxon>
        <taxon>Heunggongvirae</taxon>
        <taxon>Uroviricota</taxon>
        <taxon>Caudoviricetes</taxon>
        <taxon>Peduoviridae</taxon>
        <taxon>Maltschvirus</taxon>
        <taxon>Maltschvirus maltsch</taxon>
    </lineage>
</organism>
<dbReference type="GO" id="GO:0005524">
    <property type="term" value="F:ATP binding"/>
    <property type="evidence" value="ECO:0007669"/>
    <property type="project" value="UniProtKB-KW"/>
</dbReference>
<keyword evidence="1" id="KW-1188">Viral release from host cell</keyword>
<keyword evidence="1" id="KW-0378">Hydrolase</keyword>
<reference evidence="3" key="1">
    <citation type="submission" date="2020-04" db="EMBL/GenBank/DDBJ databases">
        <authorList>
            <person name="Chiriac C."/>
            <person name="Salcher M."/>
            <person name="Ghai R."/>
            <person name="Kavagutti S V."/>
        </authorList>
    </citation>
    <scope>NUCLEOTIDE SEQUENCE</scope>
</reference>
<keyword evidence="1" id="KW-0479">Metal-binding</keyword>
<dbReference type="GO" id="GO:0098009">
    <property type="term" value="C:viral terminase, large subunit"/>
    <property type="evidence" value="ECO:0007669"/>
    <property type="project" value="UniProtKB-UniRule"/>
</dbReference>
<keyword evidence="1" id="KW-0067">ATP-binding</keyword>
<feature type="region of interest" description="Nuclease activity" evidence="1">
    <location>
        <begin position="324"/>
        <end position="409"/>
    </location>
</feature>
<gene>
    <name evidence="3" type="ORF">UFOVP403_35</name>
</gene>
<dbReference type="GO" id="GO:0004519">
    <property type="term" value="F:endonuclease activity"/>
    <property type="evidence" value="ECO:0007669"/>
    <property type="project" value="UniProtKB-UniRule"/>
</dbReference>
<evidence type="ECO:0000313" key="3">
    <source>
        <dbReference type="EMBL" id="CAB4140543.1"/>
    </source>
</evidence>
<dbReference type="Gene3D" id="3.40.50.300">
    <property type="entry name" value="P-loop containing nucleotide triphosphate hydrolases"/>
    <property type="match status" value="1"/>
</dbReference>
<dbReference type="InterPro" id="IPR027417">
    <property type="entry name" value="P-loop_NTPase"/>
</dbReference>
<dbReference type="HAMAP" id="MF_04147">
    <property type="entry name" value="TERL_T7"/>
    <property type="match status" value="1"/>
</dbReference>
<dbReference type="NCBIfam" id="NF033889">
    <property type="entry name" value="termin_lrg_T7"/>
    <property type="match status" value="1"/>
</dbReference>
<accession>A0A6J5M4Y2</accession>
<keyword evidence="1" id="KW-0547">Nucleotide-binding</keyword>
<keyword evidence="1" id="KW-0540">Nuclease</keyword>
<comment type="subunit">
    <text evidence="1">Homopentamer. Interacts with the terminase small subunit; the active complex is probably heterooligomeric. Interacts with the portal protein.</text>
</comment>
<feature type="domain" description="Terminase large subunit ribonuclease H-like" evidence="2">
    <location>
        <begin position="343"/>
        <end position="450"/>
    </location>
</feature>
<evidence type="ECO:0000259" key="2">
    <source>
        <dbReference type="Pfam" id="PF22530"/>
    </source>
</evidence>
<dbReference type="EC" id="3.6.4.-" evidence="1"/>
<feature type="binding site" evidence="1">
    <location>
        <position position="498"/>
    </location>
    <ligand>
        <name>Mg(2+)</name>
        <dbReference type="ChEBI" id="CHEBI:18420"/>
        <label>1</label>
        <note>catalytic; for nuclease activity</note>
    </ligand>
</feature>
<comment type="caution">
    <text evidence="1">Lacks conserved residue(s) required for the propagation of feature annotation.</text>
</comment>
<dbReference type="EC" id="3.1.21.-" evidence="1"/>
<keyword evidence="1" id="KW-0231">Viral genome packaging</keyword>
<evidence type="ECO:0000256" key="1">
    <source>
        <dbReference type="HAMAP-Rule" id="MF_04147"/>
    </source>
</evidence>
<dbReference type="Gene3D" id="3.30.420.240">
    <property type="match status" value="1"/>
</dbReference>
<comment type="cofactor">
    <cofactor evidence="1">
        <name>Mg(2+)</name>
        <dbReference type="ChEBI" id="CHEBI:18420"/>
    </cofactor>
</comment>
<dbReference type="InterPro" id="IPR054762">
    <property type="entry name" value="Gp19_RNaseH-like"/>
</dbReference>
<dbReference type="GO" id="GO:0046872">
    <property type="term" value="F:metal ion binding"/>
    <property type="evidence" value="ECO:0007669"/>
    <property type="project" value="UniProtKB-UniRule"/>
</dbReference>
<name>A0A6J5M4Y2_9CAUD</name>
<dbReference type="GO" id="GO:0016887">
    <property type="term" value="F:ATP hydrolysis activity"/>
    <property type="evidence" value="ECO:0007669"/>
    <property type="project" value="InterPro"/>
</dbReference>
<dbReference type="GO" id="GO:0019073">
    <property type="term" value="P:viral DNA genome packaging"/>
    <property type="evidence" value="ECO:0007669"/>
    <property type="project" value="UniProtKB-UniRule"/>
</dbReference>
<comment type="similarity">
    <text evidence="1">Belongs to the Teseptimavirus large terminase family.</text>
</comment>
<dbReference type="Pfam" id="PF22530">
    <property type="entry name" value="Terminase-T7_RNaseH-like"/>
    <property type="match status" value="1"/>
</dbReference>
<keyword evidence="1" id="KW-0460">Magnesium</keyword>
<comment type="domain">
    <text evidence="1">The ATPase region is in the N-terminus, whereas the nuclease region is in the central part. The C-terminus is involved in prohead binding.</text>
</comment>
<proteinExistence type="inferred from homology"/>
<feature type="binding site" evidence="1">
    <location>
        <position position="400"/>
    </location>
    <ligand>
        <name>Mg(2+)</name>
        <dbReference type="ChEBI" id="CHEBI:18420"/>
        <label>2</label>
        <note>catalytic; for nuclease activity</note>
    </ligand>
</feature>
<protein>
    <recommendedName>
        <fullName evidence="1">Terminase, large subunit</fullName>
    </recommendedName>
    <alternativeName>
        <fullName evidence="1">DNA-packaging protein</fullName>
    </alternativeName>
    <domain>
        <recommendedName>
            <fullName evidence="1">ATPase</fullName>
            <ecNumber evidence="1">3.6.4.-</ecNumber>
        </recommendedName>
    </domain>
    <domain>
        <recommendedName>
            <fullName evidence="1">Endonuclease</fullName>
            <ecNumber evidence="1">3.1.21.-</ecNumber>
        </recommendedName>
    </domain>
</protein>
<dbReference type="InterPro" id="IPR047987">
    <property type="entry name" value="Gp19-like_virus"/>
</dbReference>
<comment type="function">
    <text evidence="1">The terminase large subunit acts as an ATP driven molecular motor necessary for viral DNA translocation into empty capsids and as an endonuclease that cuts the viral genome at a unique and precise dsDNA sequence to initiate and to end a packaging reaction. The terminase lies at a unique vertex of the procapsid and is composed of two subunits, a small terminase subunit involved in viral DNA recognition (packaging sequence), and a large terminase subunit possessing endonucleolytic and ATPase activities. Both terminase subunits heterooligomerize and are docked on the portal protein to form the packaging machine. The terminase large subunit exhibits endonuclease activity and cleaves the viral genome concatemer. Once the DNA is packaged, the terminase detaches from the portal and gets replaced by the tail to finish maturation of the virion.</text>
</comment>
<feature type="short sequence motif" description="Walker A motif" evidence="1">
    <location>
        <begin position="49"/>
        <end position="56"/>
    </location>
</feature>
<dbReference type="InterPro" id="IPR044271">
    <property type="entry name" value="Terminase_large_su_gp19"/>
</dbReference>